<evidence type="ECO:0000313" key="9">
    <source>
        <dbReference type="Proteomes" id="UP000823632"/>
    </source>
</evidence>
<dbReference type="NCBIfam" id="TIGR00492">
    <property type="entry name" value="alr"/>
    <property type="match status" value="1"/>
</dbReference>
<dbReference type="CDD" id="cd00430">
    <property type="entry name" value="PLPDE_III_AR"/>
    <property type="match status" value="1"/>
</dbReference>
<proteinExistence type="inferred from homology"/>
<comment type="caution">
    <text evidence="8">The sequence shown here is derived from an EMBL/GenBank/DDBJ whole genome shotgun (WGS) entry which is preliminary data.</text>
</comment>
<reference evidence="8" key="2">
    <citation type="journal article" date="2021" name="PeerJ">
        <title>Extensive microbial diversity within the chicken gut microbiome revealed by metagenomics and culture.</title>
        <authorList>
            <person name="Gilroy R."/>
            <person name="Ravi A."/>
            <person name="Getino M."/>
            <person name="Pursley I."/>
            <person name="Horton D.L."/>
            <person name="Alikhan N.F."/>
            <person name="Baker D."/>
            <person name="Gharbi K."/>
            <person name="Hall N."/>
            <person name="Watson M."/>
            <person name="Adriaenssens E.M."/>
            <person name="Foster-Nyarko E."/>
            <person name="Jarju S."/>
            <person name="Secka A."/>
            <person name="Antonio M."/>
            <person name="Oren A."/>
            <person name="Chaudhuri R.R."/>
            <person name="La Ragione R."/>
            <person name="Hildebrand F."/>
            <person name="Pallen M.J."/>
        </authorList>
    </citation>
    <scope>NUCLEOTIDE SEQUENCE</scope>
    <source>
        <strain evidence="8">10192</strain>
    </source>
</reference>
<evidence type="ECO:0000256" key="4">
    <source>
        <dbReference type="HAMAP-Rule" id="MF_01201"/>
    </source>
</evidence>
<dbReference type="InterPro" id="IPR000821">
    <property type="entry name" value="Ala_racemase"/>
</dbReference>
<sequence length="373" mass="41176">MKNIRQTKVNILRDSWVEINIENLAHNAKEFRKHVPADTKLLAVVKADAYGHGSVMLAPTLLASGFDMLGVASIDEGVDLRNAKINCDILVLGAVPVWAVESAVQADLSIAIFSKEHLTACKNAFERTGTKPKVHIKLDTGMNRIGVSFEDAVEFIKEAQKADYLDLQGIFTHFANAENREKTQMQIDKWNSVLSQIDTTGLLLHIQNTVGTMCYNVPKSNMRRVGIALYGLLTDLPDNNGFHPDLRPVMSLKGRIVNIHTAKDGEGVSYCHTYTAKGNRKIATIPIGYADGVSRGLSNKISGTLNGQQVPQVGNITMDQMMFDITGVDAQIGDIISLIDDKNTIDNWAQILGTINYELTCRLKVRLPRVYTR</sequence>
<keyword evidence="2 4" id="KW-0663">Pyridoxal phosphate</keyword>
<accession>A0A9D9DN89</accession>
<comment type="catalytic activity">
    <reaction evidence="4">
        <text>L-alanine = D-alanine</text>
        <dbReference type="Rhea" id="RHEA:20249"/>
        <dbReference type="ChEBI" id="CHEBI:57416"/>
        <dbReference type="ChEBI" id="CHEBI:57972"/>
        <dbReference type="EC" id="5.1.1.1"/>
    </reaction>
</comment>
<evidence type="ECO:0000256" key="3">
    <source>
        <dbReference type="ARBA" id="ARBA00023235"/>
    </source>
</evidence>
<dbReference type="PANTHER" id="PTHR30511:SF0">
    <property type="entry name" value="ALANINE RACEMASE, CATABOLIC-RELATED"/>
    <property type="match status" value="1"/>
</dbReference>
<dbReference type="PRINTS" id="PR00992">
    <property type="entry name" value="ALARACEMASE"/>
</dbReference>
<protein>
    <recommendedName>
        <fullName evidence="4">Alanine racemase</fullName>
        <ecNumber evidence="4">5.1.1.1</ecNumber>
    </recommendedName>
</protein>
<keyword evidence="3 4" id="KW-0413">Isomerase</keyword>
<comment type="similarity">
    <text evidence="4">Belongs to the alanine racemase family.</text>
</comment>
<name>A0A9D9DN89_9BACT</name>
<dbReference type="InterPro" id="IPR011079">
    <property type="entry name" value="Ala_racemase_C"/>
</dbReference>
<evidence type="ECO:0000256" key="2">
    <source>
        <dbReference type="ARBA" id="ARBA00022898"/>
    </source>
</evidence>
<dbReference type="SUPFAM" id="SSF51419">
    <property type="entry name" value="PLP-binding barrel"/>
    <property type="match status" value="1"/>
</dbReference>
<gene>
    <name evidence="8" type="primary">alr</name>
    <name evidence="8" type="ORF">IAC76_05580</name>
</gene>
<dbReference type="EMBL" id="JADIND010000114">
    <property type="protein sequence ID" value="MBO8430839.1"/>
    <property type="molecule type" value="Genomic_DNA"/>
</dbReference>
<dbReference type="Pfam" id="PF01168">
    <property type="entry name" value="Ala_racemase_N"/>
    <property type="match status" value="1"/>
</dbReference>
<dbReference type="Gene3D" id="3.20.20.10">
    <property type="entry name" value="Alanine racemase"/>
    <property type="match status" value="1"/>
</dbReference>
<dbReference type="InterPro" id="IPR009006">
    <property type="entry name" value="Ala_racemase/Decarboxylase_C"/>
</dbReference>
<feature type="binding site" evidence="4 6">
    <location>
        <position position="144"/>
    </location>
    <ligand>
        <name>substrate</name>
    </ligand>
</feature>
<dbReference type="AlphaFoldDB" id="A0A9D9DN89"/>
<dbReference type="FunFam" id="3.20.20.10:FF:000002">
    <property type="entry name" value="Alanine racemase"/>
    <property type="match status" value="1"/>
</dbReference>
<dbReference type="GO" id="GO:0005829">
    <property type="term" value="C:cytosol"/>
    <property type="evidence" value="ECO:0007669"/>
    <property type="project" value="TreeGrafter"/>
</dbReference>
<evidence type="ECO:0000259" key="7">
    <source>
        <dbReference type="SMART" id="SM01005"/>
    </source>
</evidence>
<feature type="active site" description="Proton acceptor; specific for D-alanine" evidence="4">
    <location>
        <position position="46"/>
    </location>
</feature>
<dbReference type="HAMAP" id="MF_01201">
    <property type="entry name" value="Ala_racemase"/>
    <property type="match status" value="1"/>
</dbReference>
<dbReference type="SUPFAM" id="SSF50621">
    <property type="entry name" value="Alanine racemase C-terminal domain-like"/>
    <property type="match status" value="1"/>
</dbReference>
<comment type="pathway">
    <text evidence="4">Amino-acid biosynthesis; D-alanine biosynthesis; D-alanine from L-alanine: step 1/1.</text>
</comment>
<evidence type="ECO:0000256" key="5">
    <source>
        <dbReference type="PIRSR" id="PIRSR600821-50"/>
    </source>
</evidence>
<feature type="domain" description="Alanine racemase C-terminal" evidence="7">
    <location>
        <begin position="249"/>
        <end position="372"/>
    </location>
</feature>
<dbReference type="InterPro" id="IPR029066">
    <property type="entry name" value="PLP-binding_barrel"/>
</dbReference>
<evidence type="ECO:0000256" key="6">
    <source>
        <dbReference type="PIRSR" id="PIRSR600821-52"/>
    </source>
</evidence>
<dbReference type="GO" id="GO:0030632">
    <property type="term" value="P:D-alanine biosynthetic process"/>
    <property type="evidence" value="ECO:0007669"/>
    <property type="project" value="UniProtKB-UniRule"/>
</dbReference>
<dbReference type="PROSITE" id="PS00395">
    <property type="entry name" value="ALANINE_RACEMASE"/>
    <property type="match status" value="1"/>
</dbReference>
<feature type="active site" description="Proton acceptor; specific for L-alanine" evidence="4">
    <location>
        <position position="270"/>
    </location>
</feature>
<dbReference type="InterPro" id="IPR020622">
    <property type="entry name" value="Ala_racemase_pyridoxalP-BS"/>
</dbReference>
<feature type="binding site" evidence="4 6">
    <location>
        <position position="318"/>
    </location>
    <ligand>
        <name>substrate</name>
    </ligand>
</feature>
<comment type="cofactor">
    <cofactor evidence="1 4 5">
        <name>pyridoxal 5'-phosphate</name>
        <dbReference type="ChEBI" id="CHEBI:597326"/>
    </cofactor>
</comment>
<dbReference type="Gene3D" id="2.40.37.10">
    <property type="entry name" value="Lyase, Ornithine Decarboxylase, Chain A, domain 1"/>
    <property type="match status" value="1"/>
</dbReference>
<organism evidence="8 9">
    <name type="scientific">Candidatus Scatousia excrementipullorum</name>
    <dbReference type="NCBI Taxonomy" id="2840936"/>
    <lineage>
        <taxon>Bacteria</taxon>
        <taxon>Candidatus Scatousia</taxon>
    </lineage>
</organism>
<comment type="function">
    <text evidence="4">Catalyzes the interconversion of L-alanine and D-alanine. May also act on other amino acids.</text>
</comment>
<reference evidence="8" key="1">
    <citation type="submission" date="2020-10" db="EMBL/GenBank/DDBJ databases">
        <authorList>
            <person name="Gilroy R."/>
        </authorList>
    </citation>
    <scope>NUCLEOTIDE SEQUENCE</scope>
    <source>
        <strain evidence="8">10192</strain>
    </source>
</reference>
<dbReference type="SMART" id="SM01005">
    <property type="entry name" value="Ala_racemase_C"/>
    <property type="match status" value="1"/>
</dbReference>
<dbReference type="Pfam" id="PF00842">
    <property type="entry name" value="Ala_racemase_C"/>
    <property type="match status" value="1"/>
</dbReference>
<evidence type="ECO:0000256" key="1">
    <source>
        <dbReference type="ARBA" id="ARBA00001933"/>
    </source>
</evidence>
<dbReference type="EC" id="5.1.1.1" evidence="4"/>
<dbReference type="GO" id="GO:0008784">
    <property type="term" value="F:alanine racemase activity"/>
    <property type="evidence" value="ECO:0007669"/>
    <property type="project" value="UniProtKB-UniRule"/>
</dbReference>
<evidence type="ECO:0000313" key="8">
    <source>
        <dbReference type="EMBL" id="MBO8430839.1"/>
    </source>
</evidence>
<feature type="modified residue" description="N6-(pyridoxal phosphate)lysine" evidence="4 5">
    <location>
        <position position="46"/>
    </location>
</feature>
<dbReference type="PANTHER" id="PTHR30511">
    <property type="entry name" value="ALANINE RACEMASE"/>
    <property type="match status" value="1"/>
</dbReference>
<dbReference type="InterPro" id="IPR001608">
    <property type="entry name" value="Ala_racemase_N"/>
</dbReference>
<dbReference type="GO" id="GO:0030170">
    <property type="term" value="F:pyridoxal phosphate binding"/>
    <property type="evidence" value="ECO:0007669"/>
    <property type="project" value="UniProtKB-UniRule"/>
</dbReference>
<dbReference type="Proteomes" id="UP000823632">
    <property type="component" value="Unassembled WGS sequence"/>
</dbReference>